<sequence length="329" mass="37768">MLEFEKKLLSSISASDIRLGNILLAISGGADSVAMLRAMAAIASKAKISLEVAHFNHQVRPDAASDQDWVGELCSKLRLRFWTNSVKDTDDQPDPVQNDEASLREMRYQFLVETAHSASCQSICVAHHAEDQVETILHHLIRGTGLRGMQGIPENRVMESGIVLRRPLLKFSRQEILDYLQEIGQEYRHDVTNDNQSYTRNRIRQELIPLLQTYNANFSQHLIGLRNQIVEAHAFHLDLVRAALKEAVLSNQADHVRVLVKPICDLPEFLQREFFVELWSRNNWPRQKMTSDDWERIKNMLTQTEGRLKLSAGIIVERRAQMIVIEREN</sequence>
<dbReference type="OrthoDB" id="9807403at2"/>
<dbReference type="PANTHER" id="PTHR43033:SF1">
    <property type="entry name" value="TRNA(ILE)-LYSIDINE SYNTHASE-RELATED"/>
    <property type="match status" value="1"/>
</dbReference>
<protein>
    <recommendedName>
        <fullName evidence="6">tRNA(Ile)-lysidine synthase</fullName>
        <ecNumber evidence="6">6.3.4.19</ecNumber>
    </recommendedName>
    <alternativeName>
        <fullName evidence="6">tRNA(Ile)-2-lysyl-cytidine synthase</fullName>
    </alternativeName>
    <alternativeName>
        <fullName evidence="6">tRNA(Ile)-lysidine synthetase</fullName>
    </alternativeName>
</protein>
<dbReference type="HAMAP" id="MF_01161">
    <property type="entry name" value="tRNA_Ile_lys_synt"/>
    <property type="match status" value="1"/>
</dbReference>
<dbReference type="Gene3D" id="3.40.50.620">
    <property type="entry name" value="HUPs"/>
    <property type="match status" value="1"/>
</dbReference>
<dbReference type="EMBL" id="SJPG01000001">
    <property type="protein sequence ID" value="TWT60373.1"/>
    <property type="molecule type" value="Genomic_DNA"/>
</dbReference>
<comment type="subcellular location">
    <subcellularLocation>
        <location evidence="6">Cytoplasm</location>
    </subcellularLocation>
</comment>
<dbReference type="RefSeq" id="WP_146502507.1">
    <property type="nucleotide sequence ID" value="NZ_SJPG01000001.1"/>
</dbReference>
<gene>
    <name evidence="6 8" type="primary">tilS</name>
    <name evidence="8" type="ORF">Pan54_10870</name>
</gene>
<dbReference type="Pfam" id="PF01171">
    <property type="entry name" value="ATP_bind_3"/>
    <property type="match status" value="1"/>
</dbReference>
<evidence type="ECO:0000256" key="1">
    <source>
        <dbReference type="ARBA" id="ARBA00022598"/>
    </source>
</evidence>
<feature type="domain" description="tRNA(Ile)-lysidine/2-thiocytidine synthase N-terminal" evidence="7">
    <location>
        <begin position="22"/>
        <end position="206"/>
    </location>
</feature>
<dbReference type="SUPFAM" id="SSF52402">
    <property type="entry name" value="Adenine nucleotide alpha hydrolases-like"/>
    <property type="match status" value="1"/>
</dbReference>
<comment type="domain">
    <text evidence="6">The N-terminal region contains the highly conserved SGGXDS motif, predicted to be a P-loop motif involved in ATP binding.</text>
</comment>
<keyword evidence="6" id="KW-0963">Cytoplasm</keyword>
<dbReference type="InterPro" id="IPR011063">
    <property type="entry name" value="TilS/TtcA_N"/>
</dbReference>
<keyword evidence="4 6" id="KW-0067">ATP-binding</keyword>
<name>A0A5C5XDI8_9PLAN</name>
<evidence type="ECO:0000259" key="7">
    <source>
        <dbReference type="Pfam" id="PF01171"/>
    </source>
</evidence>
<dbReference type="Proteomes" id="UP000316095">
    <property type="component" value="Unassembled WGS sequence"/>
</dbReference>
<keyword evidence="3 6" id="KW-0547">Nucleotide-binding</keyword>
<dbReference type="GO" id="GO:0005737">
    <property type="term" value="C:cytoplasm"/>
    <property type="evidence" value="ECO:0007669"/>
    <property type="project" value="UniProtKB-SubCell"/>
</dbReference>
<evidence type="ECO:0000256" key="2">
    <source>
        <dbReference type="ARBA" id="ARBA00022694"/>
    </source>
</evidence>
<comment type="caution">
    <text evidence="8">The sequence shown here is derived from an EMBL/GenBank/DDBJ whole genome shotgun (WGS) entry which is preliminary data.</text>
</comment>
<organism evidence="8 9">
    <name type="scientific">Rubinisphaera italica</name>
    <dbReference type="NCBI Taxonomy" id="2527969"/>
    <lineage>
        <taxon>Bacteria</taxon>
        <taxon>Pseudomonadati</taxon>
        <taxon>Planctomycetota</taxon>
        <taxon>Planctomycetia</taxon>
        <taxon>Planctomycetales</taxon>
        <taxon>Planctomycetaceae</taxon>
        <taxon>Rubinisphaera</taxon>
    </lineage>
</organism>
<dbReference type="PANTHER" id="PTHR43033">
    <property type="entry name" value="TRNA(ILE)-LYSIDINE SYNTHASE-RELATED"/>
    <property type="match status" value="1"/>
</dbReference>
<evidence type="ECO:0000256" key="4">
    <source>
        <dbReference type="ARBA" id="ARBA00022840"/>
    </source>
</evidence>
<dbReference type="InterPro" id="IPR012795">
    <property type="entry name" value="tRNA_Ile_lys_synt_N"/>
</dbReference>
<dbReference type="GO" id="GO:0006400">
    <property type="term" value="P:tRNA modification"/>
    <property type="evidence" value="ECO:0007669"/>
    <property type="project" value="UniProtKB-UniRule"/>
</dbReference>
<proteinExistence type="inferred from homology"/>
<keyword evidence="9" id="KW-1185">Reference proteome</keyword>
<evidence type="ECO:0000256" key="6">
    <source>
        <dbReference type="HAMAP-Rule" id="MF_01161"/>
    </source>
</evidence>
<comment type="function">
    <text evidence="6">Ligates lysine onto the cytidine present at position 34 of the AUA codon-specific tRNA(Ile) that contains the anticodon CAU, in an ATP-dependent manner. Cytidine is converted to lysidine, thus changing the amino acid specificity of the tRNA from methionine to isoleucine.</text>
</comment>
<evidence type="ECO:0000256" key="3">
    <source>
        <dbReference type="ARBA" id="ARBA00022741"/>
    </source>
</evidence>
<reference evidence="8 9" key="1">
    <citation type="submission" date="2019-02" db="EMBL/GenBank/DDBJ databases">
        <title>Deep-cultivation of Planctomycetes and their phenomic and genomic characterization uncovers novel biology.</title>
        <authorList>
            <person name="Wiegand S."/>
            <person name="Jogler M."/>
            <person name="Boedeker C."/>
            <person name="Pinto D."/>
            <person name="Vollmers J."/>
            <person name="Rivas-Marin E."/>
            <person name="Kohn T."/>
            <person name="Peeters S.H."/>
            <person name="Heuer A."/>
            <person name="Rast P."/>
            <person name="Oberbeckmann S."/>
            <person name="Bunk B."/>
            <person name="Jeske O."/>
            <person name="Meyerdierks A."/>
            <person name="Storesund J.E."/>
            <person name="Kallscheuer N."/>
            <person name="Luecker S."/>
            <person name="Lage O.M."/>
            <person name="Pohl T."/>
            <person name="Merkel B.J."/>
            <person name="Hornburger P."/>
            <person name="Mueller R.-W."/>
            <person name="Bruemmer F."/>
            <person name="Labrenz M."/>
            <person name="Spormann A.M."/>
            <person name="Op Den Camp H."/>
            <person name="Overmann J."/>
            <person name="Amann R."/>
            <person name="Jetten M.S.M."/>
            <person name="Mascher T."/>
            <person name="Medema M.H."/>
            <person name="Devos D.P."/>
            <person name="Kaster A.-K."/>
            <person name="Ovreas L."/>
            <person name="Rohde M."/>
            <person name="Galperin M.Y."/>
            <person name="Jogler C."/>
        </authorList>
    </citation>
    <scope>NUCLEOTIDE SEQUENCE [LARGE SCALE GENOMIC DNA]</scope>
    <source>
        <strain evidence="8 9">Pan54</strain>
    </source>
</reference>
<comment type="catalytic activity">
    <reaction evidence="5 6">
        <text>cytidine(34) in tRNA(Ile2) + L-lysine + ATP = lysidine(34) in tRNA(Ile2) + AMP + diphosphate + H(+)</text>
        <dbReference type="Rhea" id="RHEA:43744"/>
        <dbReference type="Rhea" id="RHEA-COMP:10625"/>
        <dbReference type="Rhea" id="RHEA-COMP:10670"/>
        <dbReference type="ChEBI" id="CHEBI:15378"/>
        <dbReference type="ChEBI" id="CHEBI:30616"/>
        <dbReference type="ChEBI" id="CHEBI:32551"/>
        <dbReference type="ChEBI" id="CHEBI:33019"/>
        <dbReference type="ChEBI" id="CHEBI:82748"/>
        <dbReference type="ChEBI" id="CHEBI:83665"/>
        <dbReference type="ChEBI" id="CHEBI:456215"/>
        <dbReference type="EC" id="6.3.4.19"/>
    </reaction>
</comment>
<dbReference type="EC" id="6.3.4.19" evidence="6"/>
<keyword evidence="2 6" id="KW-0819">tRNA processing</keyword>
<evidence type="ECO:0000313" key="8">
    <source>
        <dbReference type="EMBL" id="TWT60373.1"/>
    </source>
</evidence>
<comment type="similarity">
    <text evidence="6">Belongs to the tRNA(Ile)-lysidine synthase family.</text>
</comment>
<dbReference type="InterPro" id="IPR014729">
    <property type="entry name" value="Rossmann-like_a/b/a_fold"/>
</dbReference>
<dbReference type="InterPro" id="IPR012094">
    <property type="entry name" value="tRNA_Ile_lys_synt"/>
</dbReference>
<accession>A0A5C5XDI8</accession>
<keyword evidence="1 6" id="KW-0436">Ligase</keyword>
<evidence type="ECO:0000313" key="9">
    <source>
        <dbReference type="Proteomes" id="UP000316095"/>
    </source>
</evidence>
<feature type="binding site" evidence="6">
    <location>
        <begin position="27"/>
        <end position="32"/>
    </location>
    <ligand>
        <name>ATP</name>
        <dbReference type="ChEBI" id="CHEBI:30616"/>
    </ligand>
</feature>
<evidence type="ECO:0000256" key="5">
    <source>
        <dbReference type="ARBA" id="ARBA00048539"/>
    </source>
</evidence>
<dbReference type="GO" id="GO:0032267">
    <property type="term" value="F:tRNA(Ile)-lysidine synthase activity"/>
    <property type="evidence" value="ECO:0007669"/>
    <property type="project" value="UniProtKB-EC"/>
</dbReference>
<dbReference type="AlphaFoldDB" id="A0A5C5XDI8"/>
<dbReference type="GO" id="GO:0005524">
    <property type="term" value="F:ATP binding"/>
    <property type="evidence" value="ECO:0007669"/>
    <property type="project" value="UniProtKB-UniRule"/>
</dbReference>
<dbReference type="CDD" id="cd01992">
    <property type="entry name" value="TilS_N"/>
    <property type="match status" value="1"/>
</dbReference>
<dbReference type="NCBIfam" id="TIGR02432">
    <property type="entry name" value="lysidine_TilS_N"/>
    <property type="match status" value="1"/>
</dbReference>